<dbReference type="PANTHER" id="PTHR10751">
    <property type="entry name" value="GUANYLATE BINDING PROTEIN"/>
    <property type="match status" value="1"/>
</dbReference>
<dbReference type="Gene3D" id="1.20.1000.10">
    <property type="entry name" value="Guanylate-binding protein, C-terminal domain"/>
    <property type="match status" value="1"/>
</dbReference>
<dbReference type="InterPro" id="IPR003191">
    <property type="entry name" value="Guanylate-bd/ATL_C"/>
</dbReference>
<evidence type="ECO:0000256" key="1">
    <source>
        <dbReference type="ARBA" id="ARBA00022741"/>
    </source>
</evidence>
<name>I0YTS3_COCSC</name>
<dbReference type="PROSITE" id="PS51715">
    <property type="entry name" value="G_GB1_RHD3"/>
    <property type="match status" value="1"/>
</dbReference>
<gene>
    <name evidence="7" type="ORF">COCSUDRAFT_16892</name>
</gene>
<keyword evidence="8" id="KW-1185">Reference proteome</keyword>
<evidence type="ECO:0000256" key="3">
    <source>
        <dbReference type="ARBA" id="ARBA00023134"/>
    </source>
</evidence>
<dbReference type="OrthoDB" id="2135133at2759"/>
<dbReference type="Gene3D" id="3.40.50.300">
    <property type="entry name" value="P-loop containing nucleotide triphosphate hydrolases"/>
    <property type="match status" value="1"/>
</dbReference>
<dbReference type="Pfam" id="PF02841">
    <property type="entry name" value="GBP_C"/>
    <property type="match status" value="1"/>
</dbReference>
<proteinExistence type="inferred from homology"/>
<dbReference type="InterPro" id="IPR030386">
    <property type="entry name" value="G_GB1_RHD3_dom"/>
</dbReference>
<dbReference type="Pfam" id="PF02263">
    <property type="entry name" value="GBP"/>
    <property type="match status" value="1"/>
</dbReference>
<evidence type="ECO:0000313" key="8">
    <source>
        <dbReference type="Proteomes" id="UP000007264"/>
    </source>
</evidence>
<dbReference type="GO" id="GO:0005525">
    <property type="term" value="F:GTP binding"/>
    <property type="evidence" value="ECO:0007669"/>
    <property type="project" value="UniProtKB-KW"/>
</dbReference>
<dbReference type="InterPro" id="IPR027417">
    <property type="entry name" value="P-loop_NTPase"/>
</dbReference>
<dbReference type="KEGG" id="csl:COCSUDRAFT_16892"/>
<evidence type="ECO:0000259" key="6">
    <source>
        <dbReference type="PROSITE" id="PS51715"/>
    </source>
</evidence>
<comment type="similarity">
    <text evidence="4">Belongs to the TRAFAC class dynamin-like GTPase superfamily. GB1/RHD3 GTPase family.</text>
</comment>
<reference evidence="7 8" key="1">
    <citation type="journal article" date="2012" name="Genome Biol.">
        <title>The genome of the polar eukaryotic microalga coccomyxa subellipsoidea reveals traits of cold adaptation.</title>
        <authorList>
            <person name="Blanc G."/>
            <person name="Agarkova I."/>
            <person name="Grimwood J."/>
            <person name="Kuo A."/>
            <person name="Brueggeman A."/>
            <person name="Dunigan D."/>
            <person name="Gurnon J."/>
            <person name="Ladunga I."/>
            <person name="Lindquist E."/>
            <person name="Lucas S."/>
            <person name="Pangilinan J."/>
            <person name="Proschold T."/>
            <person name="Salamov A."/>
            <person name="Schmutz J."/>
            <person name="Weeks D."/>
            <person name="Yamada T."/>
            <person name="Claverie J.M."/>
            <person name="Grigoriev I."/>
            <person name="Van Etten J."/>
            <person name="Lomsadze A."/>
            <person name="Borodovsky M."/>
        </authorList>
    </citation>
    <scope>NUCLEOTIDE SEQUENCE [LARGE SCALE GENOMIC DNA]</scope>
    <source>
        <strain evidence="7 8">C-169</strain>
    </source>
</reference>
<dbReference type="GeneID" id="17039777"/>
<dbReference type="Proteomes" id="UP000007264">
    <property type="component" value="Unassembled WGS sequence"/>
</dbReference>
<dbReference type="eggNOG" id="KOG2037">
    <property type="taxonomic scope" value="Eukaryota"/>
</dbReference>
<dbReference type="EMBL" id="AGSI01000011">
    <property type="protein sequence ID" value="EIE21792.1"/>
    <property type="molecule type" value="Genomic_DNA"/>
</dbReference>
<protein>
    <submittedName>
        <fullName evidence="7">GBP-domain-containing protein</fullName>
    </submittedName>
</protein>
<dbReference type="AlphaFoldDB" id="I0YTS3"/>
<evidence type="ECO:0000256" key="2">
    <source>
        <dbReference type="ARBA" id="ARBA00022801"/>
    </source>
</evidence>
<dbReference type="CDD" id="cd01851">
    <property type="entry name" value="GBP"/>
    <property type="match status" value="1"/>
</dbReference>
<dbReference type="InterPro" id="IPR015894">
    <property type="entry name" value="Guanylate-bd_N"/>
</dbReference>
<feature type="domain" description="GB1/RHD3-type G" evidence="6">
    <location>
        <begin position="53"/>
        <end position="296"/>
    </location>
</feature>
<keyword evidence="1" id="KW-0547">Nucleotide-binding</keyword>
<evidence type="ECO:0000256" key="5">
    <source>
        <dbReference type="SAM" id="MobiDB-lite"/>
    </source>
</evidence>
<dbReference type="GO" id="GO:0003924">
    <property type="term" value="F:GTPase activity"/>
    <property type="evidence" value="ECO:0007669"/>
    <property type="project" value="InterPro"/>
</dbReference>
<accession>I0YTS3</accession>
<keyword evidence="2" id="KW-0378">Hydrolase</keyword>
<comment type="caution">
    <text evidence="7">The sequence shown here is derived from an EMBL/GenBank/DDBJ whole genome shotgun (WGS) entry which is preliminary data.</text>
</comment>
<evidence type="ECO:0000313" key="7">
    <source>
        <dbReference type="EMBL" id="EIE21792.1"/>
    </source>
</evidence>
<feature type="region of interest" description="Disordered" evidence="5">
    <location>
        <begin position="1"/>
        <end position="23"/>
    </location>
</feature>
<dbReference type="RefSeq" id="XP_005646336.1">
    <property type="nucleotide sequence ID" value="XM_005646279.1"/>
</dbReference>
<dbReference type="SUPFAM" id="SSF48340">
    <property type="entry name" value="Interferon-induced guanylate-binding protein 1 (GBP1), C-terminal domain"/>
    <property type="match status" value="1"/>
</dbReference>
<sequence>MSFFFGSKKQKPLEPVSSSAASPGAPLELVRYSTATGKFEVPNEALEVLRSINGPVGVVSVCGRARQGKSFILNQLLGQSTGFTVGPTHRPCTKGLWMWSTPVEQRAPDGSKYHLVLLDTEGIDAYDQTGQYSTQIFSLAVLLSSLFVYNQMGGIDEAALDRLSLVTEMTKHIRVRAGSAGGSSEDELSNFTPSFMWLLRDFYLTLEEEGRTITPKEYLETALQPIRGQGRSVEAKNAIRESIKALFPNRDCFALKRPMSDENQLSRLETVPPSQLRPEFREGLERLTKLIFARAQPKRLGPQIISGPMLAGLASAYVEAINNGAVPTISTAWQGVAEAESRRAADAAEQAYRDAFNRDISADEGQLDAEHARALAVAQSVFNDKAVGEDSVRVANAKRFHERCQRDFEAFRKERLASGELECQKLINAAQAHLTQVTILQGAAWMLLTSAPDWAAKRNGLYRPIKFCWAKCNADSSYTIAALVRSFIRSAQSSQCL</sequence>
<dbReference type="SUPFAM" id="SSF52540">
    <property type="entry name" value="P-loop containing nucleoside triphosphate hydrolases"/>
    <property type="match status" value="1"/>
</dbReference>
<evidence type="ECO:0000256" key="4">
    <source>
        <dbReference type="PROSITE-ProRule" id="PRU01052"/>
    </source>
</evidence>
<keyword evidence="3" id="KW-0342">GTP-binding</keyword>
<organism evidence="7 8">
    <name type="scientific">Coccomyxa subellipsoidea (strain C-169)</name>
    <name type="common">Green microalga</name>
    <dbReference type="NCBI Taxonomy" id="574566"/>
    <lineage>
        <taxon>Eukaryota</taxon>
        <taxon>Viridiplantae</taxon>
        <taxon>Chlorophyta</taxon>
        <taxon>core chlorophytes</taxon>
        <taxon>Trebouxiophyceae</taxon>
        <taxon>Trebouxiophyceae incertae sedis</taxon>
        <taxon>Coccomyxaceae</taxon>
        <taxon>Coccomyxa</taxon>
        <taxon>Coccomyxa subellipsoidea</taxon>
    </lineage>
</organism>
<dbReference type="InterPro" id="IPR036543">
    <property type="entry name" value="Guanylate-bd_C_sf"/>
</dbReference>